<dbReference type="RefSeq" id="XP_066662533.1">
    <property type="nucleotide sequence ID" value="XM_066816841.1"/>
</dbReference>
<comment type="caution">
    <text evidence="8">The sequence shown here is derived from an EMBL/GenBank/DDBJ whole genome shotgun (WGS) entry which is preliminary data.</text>
</comment>
<sequence>SIADDVSQPQRADECRDWQTGNLQPPGILNHAATHGRFSLQSILEPSFQYRHYRCRPSPLMTLSSLVYFMNSLNPYISQMDPGLHTFDYVRQKCPFLFTAMLAAAAKALHPELYPKLHDHVEELFARYFRLGRKSTEIAQAVLIMTYWKEPDDSRAWVSLGYVIRMGVDLGWHRLKPYTVDQGGCSSDTQKREVRNIQRLWFILFVYDRSMSLQTGKPWMIERDAFIESIEPWCKDPLAIASDNFLGALVTLRLLSSEVFTLLGPKPSKVGGNQLHSLESLLSIIELRIEEWQRKWLRSVVTGELHFCPYLERPACLMTCPLESCHSFLIRFYGTHLRLQLFSVPLQEILTNKEPEITTNLEVFWVSYSNAMEVLQLIRSSATWLYFAQDSIHVMTAYSAAFLIKLLLSTPEYITSRIETQVCDAIRSTADAFSGQSSPPGSSCWLQARFLERIVMKHAERRRKRDLFNPIQHLQVLRRPLIQSSLYALSEQMKPRRSRGVLHRKLKTAIFIVIGTLMNLDSILLSPLMMGVGLAPLWSLRG</sequence>
<organism evidence="8 9">
    <name type="scientific">Apiospora hydei</name>
    <dbReference type="NCBI Taxonomy" id="1337664"/>
    <lineage>
        <taxon>Eukaryota</taxon>
        <taxon>Fungi</taxon>
        <taxon>Dikarya</taxon>
        <taxon>Ascomycota</taxon>
        <taxon>Pezizomycotina</taxon>
        <taxon>Sordariomycetes</taxon>
        <taxon>Xylariomycetidae</taxon>
        <taxon>Amphisphaeriales</taxon>
        <taxon>Apiosporaceae</taxon>
        <taxon>Apiospora</taxon>
    </lineage>
</organism>
<dbReference type="PANTHER" id="PTHR31845">
    <property type="entry name" value="FINGER DOMAIN PROTEIN, PUTATIVE-RELATED"/>
    <property type="match status" value="1"/>
</dbReference>
<dbReference type="Proteomes" id="UP001433268">
    <property type="component" value="Unassembled WGS sequence"/>
</dbReference>
<dbReference type="CDD" id="cd12148">
    <property type="entry name" value="fungal_TF_MHR"/>
    <property type="match status" value="1"/>
</dbReference>
<protein>
    <recommendedName>
        <fullName evidence="7">Xylanolytic transcriptional activator regulatory domain-containing protein</fullName>
    </recommendedName>
</protein>
<dbReference type="SMART" id="SM00906">
    <property type="entry name" value="Fungal_trans"/>
    <property type="match status" value="1"/>
</dbReference>
<dbReference type="EMBL" id="JAQQWN010000009">
    <property type="protein sequence ID" value="KAK8065780.1"/>
    <property type="molecule type" value="Genomic_DNA"/>
</dbReference>
<keyword evidence="2" id="KW-0805">Transcription regulation</keyword>
<evidence type="ECO:0000256" key="1">
    <source>
        <dbReference type="ARBA" id="ARBA00004123"/>
    </source>
</evidence>
<feature type="domain" description="Xylanolytic transcriptional activator regulatory" evidence="7">
    <location>
        <begin position="156"/>
        <end position="238"/>
    </location>
</feature>
<evidence type="ECO:0000313" key="8">
    <source>
        <dbReference type="EMBL" id="KAK8065780.1"/>
    </source>
</evidence>
<accession>A0ABR1V6B2</accession>
<comment type="subcellular location">
    <subcellularLocation>
        <location evidence="1">Nucleus</location>
    </subcellularLocation>
</comment>
<keyword evidence="3" id="KW-0238">DNA-binding</keyword>
<feature type="region of interest" description="Disordered" evidence="6">
    <location>
        <begin position="1"/>
        <end position="22"/>
    </location>
</feature>
<keyword evidence="9" id="KW-1185">Reference proteome</keyword>
<name>A0ABR1V6B2_9PEZI</name>
<evidence type="ECO:0000259" key="7">
    <source>
        <dbReference type="SMART" id="SM00906"/>
    </source>
</evidence>
<evidence type="ECO:0000256" key="2">
    <source>
        <dbReference type="ARBA" id="ARBA00023015"/>
    </source>
</evidence>
<keyword evidence="5" id="KW-0539">Nucleus</keyword>
<keyword evidence="4" id="KW-0804">Transcription</keyword>
<proteinExistence type="predicted"/>
<evidence type="ECO:0000256" key="6">
    <source>
        <dbReference type="SAM" id="MobiDB-lite"/>
    </source>
</evidence>
<evidence type="ECO:0000256" key="3">
    <source>
        <dbReference type="ARBA" id="ARBA00023125"/>
    </source>
</evidence>
<feature type="non-terminal residue" evidence="8">
    <location>
        <position position="1"/>
    </location>
</feature>
<dbReference type="Pfam" id="PF04082">
    <property type="entry name" value="Fungal_trans"/>
    <property type="match status" value="1"/>
</dbReference>
<evidence type="ECO:0000256" key="4">
    <source>
        <dbReference type="ARBA" id="ARBA00023163"/>
    </source>
</evidence>
<dbReference type="PANTHER" id="PTHR31845:SF17">
    <property type="entry name" value="ZN(II)2CYS6 TRANSCRIPTION FACTOR (EUROFUNG)"/>
    <property type="match status" value="1"/>
</dbReference>
<dbReference type="GeneID" id="92049901"/>
<evidence type="ECO:0000313" key="9">
    <source>
        <dbReference type="Proteomes" id="UP001433268"/>
    </source>
</evidence>
<dbReference type="InterPro" id="IPR007219">
    <property type="entry name" value="XnlR_reg_dom"/>
</dbReference>
<reference evidence="8 9" key="1">
    <citation type="submission" date="2023-01" db="EMBL/GenBank/DDBJ databases">
        <title>Analysis of 21 Apiospora genomes using comparative genomics revels a genus with tremendous synthesis potential of carbohydrate active enzymes and secondary metabolites.</title>
        <authorList>
            <person name="Sorensen T."/>
        </authorList>
    </citation>
    <scope>NUCLEOTIDE SEQUENCE [LARGE SCALE GENOMIC DNA]</scope>
    <source>
        <strain evidence="8 9">CBS 114990</strain>
    </source>
</reference>
<evidence type="ECO:0000256" key="5">
    <source>
        <dbReference type="ARBA" id="ARBA00023242"/>
    </source>
</evidence>
<gene>
    <name evidence="8" type="ORF">PG997_012527</name>
</gene>
<dbReference type="InterPro" id="IPR051089">
    <property type="entry name" value="prtT"/>
</dbReference>